<name>A0ABR3F108_9AGAR</name>
<accession>A0ABR3F108</accession>
<proteinExistence type="predicted"/>
<reference evidence="2 3" key="1">
    <citation type="submission" date="2024-02" db="EMBL/GenBank/DDBJ databases">
        <title>A draft genome for the cacao thread blight pathogen Marasmius crinis-equi.</title>
        <authorList>
            <person name="Cohen S.P."/>
            <person name="Baruah I.K."/>
            <person name="Amoako-Attah I."/>
            <person name="Bukari Y."/>
            <person name="Meinhardt L.W."/>
            <person name="Bailey B.A."/>
        </authorList>
    </citation>
    <scope>NUCLEOTIDE SEQUENCE [LARGE SCALE GENOMIC DNA]</scope>
    <source>
        <strain evidence="2 3">GH-76</strain>
    </source>
</reference>
<protein>
    <recommendedName>
        <fullName evidence="4">F-box domain-containing protein</fullName>
    </recommendedName>
</protein>
<keyword evidence="3" id="KW-1185">Reference proteome</keyword>
<feature type="coiled-coil region" evidence="1">
    <location>
        <begin position="36"/>
        <end position="63"/>
    </location>
</feature>
<organism evidence="2 3">
    <name type="scientific">Marasmius crinis-equi</name>
    <dbReference type="NCBI Taxonomy" id="585013"/>
    <lineage>
        <taxon>Eukaryota</taxon>
        <taxon>Fungi</taxon>
        <taxon>Dikarya</taxon>
        <taxon>Basidiomycota</taxon>
        <taxon>Agaricomycotina</taxon>
        <taxon>Agaricomycetes</taxon>
        <taxon>Agaricomycetidae</taxon>
        <taxon>Agaricales</taxon>
        <taxon>Marasmiineae</taxon>
        <taxon>Marasmiaceae</taxon>
        <taxon>Marasmius</taxon>
    </lineage>
</organism>
<dbReference type="InterPro" id="IPR032675">
    <property type="entry name" value="LRR_dom_sf"/>
</dbReference>
<sequence>MQRTNSGLLSSSYVPNDVERAQLEDRLKEDEGRLVAPKENMKIATVQLELDQLREEQVILEANIGSCSSALSTHRRLPVELWGIIFGHVCSEKWGGYRYSLIINHFLDKTLFTPPLILSQVCARWRNMVTSIPQLWSSIHLDLTAPFDVHLPIYTYLTNSKNCPLRISIALYFSAPSEQGAVAWSTLSSQLYRCIHLSVYSWCGLPAIQDLAFPMLEYVSLDHQFATHHDDDGYSWLSQALQRAPKLTKVFASTPCSAIPYPQLTSLEVRSLDPLVSGLEKLLHFLSTCQRLESLIIHDISVHGHGDLGTHTSDVKLPLLGKLALLEDSERDPNPAVHAFLASLTMPSLVDLRLRDYKWPDSRLLSIIAQRSPRIERLALNGCGAPEEILKPSKNDSSAPLISFLRRLSYLRALNLIITKHANYEDYPDDDPTTHAATALSILLSELHVSTSKPSDDLFLPRLEFIYLKFPDITLNSEAGRALAVAASRALVSPLKDFTLWRPRGEEEEASESFQPEIDLLVGMNELAMKGMHIIIGELR</sequence>
<evidence type="ECO:0000313" key="2">
    <source>
        <dbReference type="EMBL" id="KAL0568865.1"/>
    </source>
</evidence>
<dbReference type="Gene3D" id="3.80.10.10">
    <property type="entry name" value="Ribonuclease Inhibitor"/>
    <property type="match status" value="1"/>
</dbReference>
<dbReference type="SUPFAM" id="SSF52047">
    <property type="entry name" value="RNI-like"/>
    <property type="match status" value="1"/>
</dbReference>
<evidence type="ECO:0000313" key="3">
    <source>
        <dbReference type="Proteomes" id="UP001465976"/>
    </source>
</evidence>
<gene>
    <name evidence="2" type="ORF">V5O48_013106</name>
</gene>
<comment type="caution">
    <text evidence="2">The sequence shown here is derived from an EMBL/GenBank/DDBJ whole genome shotgun (WGS) entry which is preliminary data.</text>
</comment>
<dbReference type="Proteomes" id="UP001465976">
    <property type="component" value="Unassembled WGS sequence"/>
</dbReference>
<evidence type="ECO:0000256" key="1">
    <source>
        <dbReference type="SAM" id="Coils"/>
    </source>
</evidence>
<evidence type="ECO:0008006" key="4">
    <source>
        <dbReference type="Google" id="ProtNLM"/>
    </source>
</evidence>
<dbReference type="EMBL" id="JBAHYK010001242">
    <property type="protein sequence ID" value="KAL0568865.1"/>
    <property type="molecule type" value="Genomic_DNA"/>
</dbReference>
<keyword evidence="1" id="KW-0175">Coiled coil</keyword>